<protein>
    <recommendedName>
        <fullName evidence="3">tRNA (32-2'-O)-methyltransferase regulator THADA</fullName>
    </recommendedName>
</protein>
<proteinExistence type="inferred from homology"/>
<evidence type="ECO:0000256" key="1">
    <source>
        <dbReference type="ARBA" id="ARBA00010409"/>
    </source>
</evidence>
<reference evidence="7" key="1">
    <citation type="submission" date="2020-04" db="EMBL/GenBank/DDBJ databases">
        <authorList>
            <person name="Alioto T."/>
            <person name="Alioto T."/>
            <person name="Gomez Garrido J."/>
        </authorList>
    </citation>
    <scope>NUCLEOTIDE SEQUENCE</scope>
    <source>
        <strain evidence="7">A484AB</strain>
    </source>
</reference>
<evidence type="ECO:0000313" key="7">
    <source>
        <dbReference type="EMBL" id="CAB4017529.1"/>
    </source>
</evidence>
<dbReference type="AlphaFoldDB" id="A0A7D9J037"/>
<accession>A0A7D9J037</accession>
<dbReference type="InterPro" id="IPR056843">
    <property type="entry name" value="THADA-like_TPR"/>
</dbReference>
<evidence type="ECO:0000256" key="2">
    <source>
        <dbReference type="ARBA" id="ARBA00022694"/>
    </source>
</evidence>
<dbReference type="GO" id="GO:0005829">
    <property type="term" value="C:cytosol"/>
    <property type="evidence" value="ECO:0007669"/>
    <property type="project" value="TreeGrafter"/>
</dbReference>
<dbReference type="Pfam" id="PF25150">
    <property type="entry name" value="TPR_Trm732"/>
    <property type="match status" value="1"/>
</dbReference>
<feature type="domain" description="tRNA (32-2'-O)-methyltransferase regulator THADA-like TPR repeats region" evidence="5">
    <location>
        <begin position="1"/>
        <end position="129"/>
    </location>
</feature>
<evidence type="ECO:0000313" key="8">
    <source>
        <dbReference type="Proteomes" id="UP001152795"/>
    </source>
</evidence>
<dbReference type="Pfam" id="PF10350">
    <property type="entry name" value="DUF2428"/>
    <property type="match status" value="1"/>
</dbReference>
<comment type="similarity">
    <text evidence="1">Belongs to the THADA family.</text>
</comment>
<keyword evidence="8" id="KW-1185">Reference proteome</keyword>
<feature type="non-terminal residue" evidence="7">
    <location>
        <position position="1"/>
    </location>
</feature>
<dbReference type="PANTHER" id="PTHR14387">
    <property type="entry name" value="THADA/DEATH RECEPTOR INTERACTING PROTEIN"/>
    <property type="match status" value="1"/>
</dbReference>
<evidence type="ECO:0000259" key="5">
    <source>
        <dbReference type="Pfam" id="PF25150"/>
    </source>
</evidence>
<dbReference type="PANTHER" id="PTHR14387:SF7">
    <property type="entry name" value="THYROID ADENOMA-ASSOCIATED PROTEIN"/>
    <property type="match status" value="1"/>
</dbReference>
<dbReference type="InterPro" id="IPR019442">
    <property type="entry name" value="THADA/TRM732_DUF2428"/>
</dbReference>
<dbReference type="Pfam" id="PF25151">
    <property type="entry name" value="TPR_Trm732_C"/>
    <property type="match status" value="1"/>
</dbReference>
<dbReference type="EMBL" id="CACRXK020009585">
    <property type="protein sequence ID" value="CAB4017529.1"/>
    <property type="molecule type" value="Genomic_DNA"/>
</dbReference>
<comment type="caution">
    <text evidence="7">The sequence shown here is derived from an EMBL/GenBank/DDBJ whole genome shotgun (WGS) entry which is preliminary data.</text>
</comment>
<dbReference type="InterPro" id="IPR056842">
    <property type="entry name" value="THADA-like_TPR_C"/>
</dbReference>
<name>A0A7D9J037_PARCT</name>
<dbReference type="SUPFAM" id="SSF48371">
    <property type="entry name" value="ARM repeat"/>
    <property type="match status" value="1"/>
</dbReference>
<organism evidence="7 8">
    <name type="scientific">Paramuricea clavata</name>
    <name type="common">Red gorgonian</name>
    <name type="synonym">Violescent sea-whip</name>
    <dbReference type="NCBI Taxonomy" id="317549"/>
    <lineage>
        <taxon>Eukaryota</taxon>
        <taxon>Metazoa</taxon>
        <taxon>Cnidaria</taxon>
        <taxon>Anthozoa</taxon>
        <taxon>Octocorallia</taxon>
        <taxon>Malacalcyonacea</taxon>
        <taxon>Plexauridae</taxon>
        <taxon>Paramuricea</taxon>
    </lineage>
</organism>
<dbReference type="Proteomes" id="UP001152795">
    <property type="component" value="Unassembled WGS sequence"/>
</dbReference>
<feature type="domain" description="tRNA (32-2'-O)-methyltransferase regulator THADA-like C-terminal TPR repeats region" evidence="6">
    <location>
        <begin position="557"/>
        <end position="716"/>
    </location>
</feature>
<sequence length="716" mass="80482">MNSQSPSFRQRVLAMTKKLLIRVRDGGRSFSKKLCGENSAELDILAAQVKLYIEFIQWFVKLQFQSLFPGASFGRRTTALQNLHLFLQVFPAGQEKDPYAIWDGSEIFTSQTVHILLDCMKDTYDINKQIAFNLLVACPASIHPFKDIHFTLKWTTVATQCAISPKAINVSTAACMFKILIRKSPHKICLPANPENCTAFEEECTQADGGNKGNDEVASLTTQAYQLDLGDKERETSIPCMQAFRLLSQFVELLKFQIKVARKSLLEAAFEAPIHGMLYCVREVICDLQLSDVAGNNEWQCLISAMLQVCYDVTDVVSPVVTNSSPEGNICDNDNDENDEVLHHFAPKAQILLVCCWRAMKEVSLLLGEITKRAPVKEKDQSYGLLSFEQFEEIGQLFTKILLTSKHRGAYELAHEGFVKLCHMLWRCEQVEIQRLPGVFLTKLLNDISSDNPTPWLCGTRRSAGLPFFFKAIVTTEPNATGKCYFKSVMKELLKTAAKPVNTQDTNKDTTLPQVHARNILRALYKETKLGEDVFPYVADGVHVAVEGFLSEIWAVRNSSTLLFSALMNRIFGPQSVQEEKRRQGMTGREFFSRFPSLHSFLIEQLEISLKGDESDNIARFRLHPSLYPVLLLLSRLHPSAMDGNDSTLNMAAFIPYVLRCSKSCVLKTRAMAARALVPLVSGVALQDMLKNLIESLPQSCTKRVKQNQVHGCLLQ</sequence>
<gene>
    <name evidence="7" type="ORF">PACLA_8A013810</name>
</gene>
<dbReference type="InterPro" id="IPR051954">
    <property type="entry name" value="tRNA_methyltransferase_THADA"/>
</dbReference>
<evidence type="ECO:0000259" key="4">
    <source>
        <dbReference type="Pfam" id="PF10350"/>
    </source>
</evidence>
<dbReference type="GO" id="GO:0030488">
    <property type="term" value="P:tRNA methylation"/>
    <property type="evidence" value="ECO:0007669"/>
    <property type="project" value="TreeGrafter"/>
</dbReference>
<feature type="domain" description="DUF2428" evidence="4">
    <location>
        <begin position="302"/>
        <end position="555"/>
    </location>
</feature>
<evidence type="ECO:0000259" key="6">
    <source>
        <dbReference type="Pfam" id="PF25151"/>
    </source>
</evidence>
<evidence type="ECO:0000256" key="3">
    <source>
        <dbReference type="ARBA" id="ARBA00035698"/>
    </source>
</evidence>
<dbReference type="InterPro" id="IPR016024">
    <property type="entry name" value="ARM-type_fold"/>
</dbReference>
<keyword evidence="2" id="KW-0819">tRNA processing</keyword>
<dbReference type="OrthoDB" id="73997at2759"/>